<dbReference type="PROSITE" id="PS50045">
    <property type="entry name" value="SIGMA54_INTERACT_4"/>
    <property type="match status" value="1"/>
</dbReference>
<dbReference type="AlphaFoldDB" id="A0AAW4Y342"/>
<dbReference type="PANTHER" id="PTHR32071">
    <property type="entry name" value="TRANSCRIPTIONAL REGULATORY PROTEIN"/>
    <property type="match status" value="1"/>
</dbReference>
<dbReference type="InterPro" id="IPR001789">
    <property type="entry name" value="Sig_transdc_resp-reg_receiver"/>
</dbReference>
<evidence type="ECO:0000313" key="9">
    <source>
        <dbReference type="EMBL" id="MCD2167354.1"/>
    </source>
</evidence>
<evidence type="ECO:0000259" key="7">
    <source>
        <dbReference type="PROSITE" id="PS50045"/>
    </source>
</evidence>
<keyword evidence="3" id="KW-0805">Transcription regulation</keyword>
<dbReference type="GO" id="GO:0005524">
    <property type="term" value="F:ATP binding"/>
    <property type="evidence" value="ECO:0007669"/>
    <property type="project" value="UniProtKB-KW"/>
</dbReference>
<dbReference type="InterPro" id="IPR002078">
    <property type="entry name" value="Sigma_54_int"/>
</dbReference>
<dbReference type="Pfam" id="PF02954">
    <property type="entry name" value="HTH_8"/>
    <property type="match status" value="1"/>
</dbReference>
<name>A0AAW4Y342_9BURK</name>
<accession>A0AAW4Y342</accession>
<dbReference type="CDD" id="cd00009">
    <property type="entry name" value="AAA"/>
    <property type="match status" value="1"/>
</dbReference>
<dbReference type="SMART" id="SM00382">
    <property type="entry name" value="AAA"/>
    <property type="match status" value="1"/>
</dbReference>
<dbReference type="InterPro" id="IPR011006">
    <property type="entry name" value="CheY-like_superfamily"/>
</dbReference>
<dbReference type="InterPro" id="IPR025943">
    <property type="entry name" value="Sigma_54_int_dom_ATP-bd_2"/>
</dbReference>
<evidence type="ECO:0000259" key="8">
    <source>
        <dbReference type="PROSITE" id="PS50110"/>
    </source>
</evidence>
<organism evidence="9 10">
    <name type="scientific">Comamonas koreensis</name>
    <dbReference type="NCBI Taxonomy" id="160825"/>
    <lineage>
        <taxon>Bacteria</taxon>
        <taxon>Pseudomonadati</taxon>
        <taxon>Pseudomonadota</taxon>
        <taxon>Betaproteobacteria</taxon>
        <taxon>Burkholderiales</taxon>
        <taxon>Comamonadaceae</taxon>
        <taxon>Comamonas</taxon>
    </lineage>
</organism>
<keyword evidence="5" id="KW-0597">Phosphoprotein</keyword>
<protein>
    <submittedName>
        <fullName evidence="9">Sigma-54 dependent transcriptional regulator</fullName>
    </submittedName>
</protein>
<proteinExistence type="predicted"/>
<dbReference type="InterPro" id="IPR025662">
    <property type="entry name" value="Sigma_54_int_dom_ATP-bd_1"/>
</dbReference>
<dbReference type="Gene3D" id="3.40.50.2300">
    <property type="match status" value="1"/>
</dbReference>
<evidence type="ECO:0000313" key="10">
    <source>
        <dbReference type="Proteomes" id="UP001199260"/>
    </source>
</evidence>
<gene>
    <name evidence="9" type="ORF">LPW39_19725</name>
</gene>
<evidence type="ECO:0000256" key="1">
    <source>
        <dbReference type="ARBA" id="ARBA00022741"/>
    </source>
</evidence>
<evidence type="ECO:0000256" key="5">
    <source>
        <dbReference type="PROSITE-ProRule" id="PRU00169"/>
    </source>
</evidence>
<dbReference type="Pfam" id="PF00072">
    <property type="entry name" value="Response_reg"/>
    <property type="match status" value="1"/>
</dbReference>
<feature type="region of interest" description="Disordered" evidence="6">
    <location>
        <begin position="415"/>
        <end position="443"/>
    </location>
</feature>
<evidence type="ECO:0000256" key="3">
    <source>
        <dbReference type="ARBA" id="ARBA00023015"/>
    </source>
</evidence>
<dbReference type="Pfam" id="PF00158">
    <property type="entry name" value="Sigma54_activat"/>
    <property type="match status" value="1"/>
</dbReference>
<reference evidence="9 10" key="1">
    <citation type="submission" date="2021-11" db="EMBL/GenBank/DDBJ databases">
        <title>Genome sequence.</title>
        <authorList>
            <person name="Sun Q."/>
        </authorList>
    </citation>
    <scope>NUCLEOTIDE SEQUENCE [LARGE SCALE GENOMIC DNA]</scope>
    <source>
        <strain evidence="9 10">KCTC 12005</strain>
    </source>
</reference>
<dbReference type="PROSITE" id="PS00676">
    <property type="entry name" value="SIGMA54_INTERACT_2"/>
    <property type="match status" value="1"/>
</dbReference>
<dbReference type="EMBL" id="JAJNCT010000028">
    <property type="protein sequence ID" value="MCD2167354.1"/>
    <property type="molecule type" value="Genomic_DNA"/>
</dbReference>
<dbReference type="SUPFAM" id="SSF52172">
    <property type="entry name" value="CheY-like"/>
    <property type="match status" value="1"/>
</dbReference>
<dbReference type="RefSeq" id="WP_230779020.1">
    <property type="nucleotide sequence ID" value="NZ_JAJNCT010000028.1"/>
</dbReference>
<dbReference type="PRINTS" id="PR01590">
    <property type="entry name" value="HTHFIS"/>
</dbReference>
<sequence length="503" mass="55008">MSFENTTVLVVDDEPDLRTLYELTLLREGYRVYTAGSVLEARAQLQQRRFEILITDMRLPDGLGMELLQDLRSQGRSERAIVMTAYGSADNAVAALREGAFDYLTKPVDLKQFRQVVASASQGLQDTPVQGQAQTTFQPLPAAGAPPSGAPGQRELIGPSLVMQQVRERIAKVAGSMAPILVRGESGTGKELVAQSLHRSSQRANGPMVAVNCGAIPENLLEAEFFGARKGAYTGANQDREGYFQAAHGGTLFLDEIGELPLSMQAKLLRAIQERKVRPLGAQQEEAVDVRIVSATHRDLAADVQAGRFRQDLYYRLNVIDIFIPPLRERREDLPALCQVLLERIANESGQPVPQLSAEALQTLAGHALPGNVRELENLLLRSVALSDGAFLQVEPADAASPVPVPARVAERMPTYEPGAAPPEPKAEAAAPSSLQRFPPPQDLPSDLQSWLDAIERDILVRALQEFGFNRTAAANRLGISLRQIRYRMERLQIHDPSDGVQP</sequence>
<keyword evidence="2" id="KW-0067">ATP-binding</keyword>
<dbReference type="Gene3D" id="3.40.50.300">
    <property type="entry name" value="P-loop containing nucleotide triphosphate hydrolases"/>
    <property type="match status" value="1"/>
</dbReference>
<feature type="domain" description="Response regulatory" evidence="8">
    <location>
        <begin position="7"/>
        <end position="121"/>
    </location>
</feature>
<dbReference type="SMART" id="SM00448">
    <property type="entry name" value="REC"/>
    <property type="match status" value="1"/>
</dbReference>
<dbReference type="SUPFAM" id="SSF46689">
    <property type="entry name" value="Homeodomain-like"/>
    <property type="match status" value="1"/>
</dbReference>
<dbReference type="FunFam" id="3.40.50.300:FF:000006">
    <property type="entry name" value="DNA-binding transcriptional regulator NtrC"/>
    <property type="match status" value="1"/>
</dbReference>
<keyword evidence="10" id="KW-1185">Reference proteome</keyword>
<dbReference type="Gene3D" id="1.10.10.60">
    <property type="entry name" value="Homeodomain-like"/>
    <property type="match status" value="1"/>
</dbReference>
<dbReference type="SUPFAM" id="SSF52540">
    <property type="entry name" value="P-loop containing nucleoside triphosphate hydrolases"/>
    <property type="match status" value="1"/>
</dbReference>
<dbReference type="PROSITE" id="PS50110">
    <property type="entry name" value="RESPONSE_REGULATORY"/>
    <property type="match status" value="1"/>
</dbReference>
<dbReference type="Proteomes" id="UP001199260">
    <property type="component" value="Unassembled WGS sequence"/>
</dbReference>
<comment type="caution">
    <text evidence="9">The sequence shown here is derived from an EMBL/GenBank/DDBJ whole genome shotgun (WGS) entry which is preliminary data.</text>
</comment>
<dbReference type="Gene3D" id="1.10.8.60">
    <property type="match status" value="1"/>
</dbReference>
<feature type="modified residue" description="4-aspartylphosphate" evidence="5">
    <location>
        <position position="56"/>
    </location>
</feature>
<dbReference type="InterPro" id="IPR027417">
    <property type="entry name" value="P-loop_NTPase"/>
</dbReference>
<dbReference type="GO" id="GO:0000160">
    <property type="term" value="P:phosphorelay signal transduction system"/>
    <property type="evidence" value="ECO:0007669"/>
    <property type="project" value="InterPro"/>
</dbReference>
<dbReference type="InterPro" id="IPR002197">
    <property type="entry name" value="HTH_Fis"/>
</dbReference>
<dbReference type="GO" id="GO:0043565">
    <property type="term" value="F:sequence-specific DNA binding"/>
    <property type="evidence" value="ECO:0007669"/>
    <property type="project" value="InterPro"/>
</dbReference>
<dbReference type="Pfam" id="PF25601">
    <property type="entry name" value="AAA_lid_14"/>
    <property type="match status" value="1"/>
</dbReference>
<keyword evidence="1" id="KW-0547">Nucleotide-binding</keyword>
<evidence type="ECO:0000256" key="6">
    <source>
        <dbReference type="SAM" id="MobiDB-lite"/>
    </source>
</evidence>
<dbReference type="GO" id="GO:0006355">
    <property type="term" value="P:regulation of DNA-templated transcription"/>
    <property type="evidence" value="ECO:0007669"/>
    <property type="project" value="InterPro"/>
</dbReference>
<evidence type="ECO:0000256" key="4">
    <source>
        <dbReference type="ARBA" id="ARBA00023163"/>
    </source>
</evidence>
<dbReference type="InterPro" id="IPR058031">
    <property type="entry name" value="AAA_lid_NorR"/>
</dbReference>
<feature type="domain" description="Sigma-54 factor interaction" evidence="7">
    <location>
        <begin position="156"/>
        <end position="385"/>
    </location>
</feature>
<keyword evidence="4" id="KW-0804">Transcription</keyword>
<dbReference type="InterPro" id="IPR009057">
    <property type="entry name" value="Homeodomain-like_sf"/>
</dbReference>
<dbReference type="PANTHER" id="PTHR32071:SF100">
    <property type="entry name" value="RESPONSE REGULATOR PROTEIN PILR"/>
    <property type="match status" value="1"/>
</dbReference>
<dbReference type="PROSITE" id="PS00675">
    <property type="entry name" value="SIGMA54_INTERACT_1"/>
    <property type="match status" value="1"/>
</dbReference>
<dbReference type="InterPro" id="IPR003593">
    <property type="entry name" value="AAA+_ATPase"/>
</dbReference>
<evidence type="ECO:0000256" key="2">
    <source>
        <dbReference type="ARBA" id="ARBA00022840"/>
    </source>
</evidence>